<sequence length="115" mass="13210">MKAVRIKFHQDTAQFRNPLMNGKNRTTFPLPPYSTMIGMVHRLCKWDTTHTINVSVMCTNERLSSPQVDRSYGWIGGNPARTLTKEFQTRWSIVVDDGSDGYMGWGRMLKNDSIL</sequence>
<accession>A0A415G6R9</accession>
<dbReference type="EMBL" id="QRNJ01000032">
    <property type="protein sequence ID" value="RHK38654.1"/>
    <property type="molecule type" value="Genomic_DNA"/>
</dbReference>
<evidence type="ECO:0000313" key="3">
    <source>
        <dbReference type="Proteomes" id="UP000283497"/>
    </source>
</evidence>
<comment type="caution">
    <text evidence="2">The sequence shown here is derived from an EMBL/GenBank/DDBJ whole genome shotgun (WGS) entry which is preliminary data.</text>
</comment>
<gene>
    <name evidence="2" type="primary">cas5</name>
    <name evidence="2" type="ORF">DW068_09140</name>
</gene>
<reference evidence="2 3" key="1">
    <citation type="submission" date="2018-08" db="EMBL/GenBank/DDBJ databases">
        <title>A genome reference for cultivated species of the human gut microbiota.</title>
        <authorList>
            <person name="Zou Y."/>
            <person name="Xue W."/>
            <person name="Luo G."/>
        </authorList>
    </citation>
    <scope>NUCLEOTIDE SEQUENCE [LARGE SCALE GENOMIC DNA]</scope>
    <source>
        <strain evidence="2 3">AF45-14BH</strain>
    </source>
</reference>
<dbReference type="GO" id="GO:0051607">
    <property type="term" value="P:defense response to virus"/>
    <property type="evidence" value="ECO:0007669"/>
    <property type="project" value="UniProtKB-KW"/>
</dbReference>
<protein>
    <submittedName>
        <fullName evidence="2">CRISPR-associated protein Cas5</fullName>
    </submittedName>
</protein>
<name>A0A415G6R9_9FIRM</name>
<organism evidence="2 3">
    <name type="scientific">Anaerobutyricum hallii</name>
    <dbReference type="NCBI Taxonomy" id="39488"/>
    <lineage>
        <taxon>Bacteria</taxon>
        <taxon>Bacillati</taxon>
        <taxon>Bacillota</taxon>
        <taxon>Clostridia</taxon>
        <taxon>Lachnospirales</taxon>
        <taxon>Lachnospiraceae</taxon>
        <taxon>Anaerobutyricum</taxon>
    </lineage>
</organism>
<evidence type="ECO:0000256" key="1">
    <source>
        <dbReference type="ARBA" id="ARBA00023118"/>
    </source>
</evidence>
<dbReference type="NCBIfam" id="TIGR02593">
    <property type="entry name" value="CRISPR_cas5"/>
    <property type="match status" value="1"/>
</dbReference>
<keyword evidence="1" id="KW-0051">Antiviral defense</keyword>
<dbReference type="Proteomes" id="UP000283497">
    <property type="component" value="Unassembled WGS sequence"/>
</dbReference>
<dbReference type="AlphaFoldDB" id="A0A415G6R9"/>
<dbReference type="InterPro" id="IPR013422">
    <property type="entry name" value="CRISPR-assoc_prot_Cas5_N"/>
</dbReference>
<evidence type="ECO:0000313" key="2">
    <source>
        <dbReference type="EMBL" id="RHK38654.1"/>
    </source>
</evidence>
<proteinExistence type="predicted"/>